<gene>
    <name evidence="2" type="ORF">JRV97_05130</name>
</gene>
<proteinExistence type="predicted"/>
<dbReference type="Pfam" id="PF12679">
    <property type="entry name" value="ABC2_membrane_2"/>
    <property type="match status" value="1"/>
</dbReference>
<keyword evidence="3" id="KW-1185">Reference proteome</keyword>
<keyword evidence="1" id="KW-0812">Transmembrane</keyword>
<evidence type="ECO:0000313" key="2">
    <source>
        <dbReference type="EMBL" id="WGS65932.1"/>
    </source>
</evidence>
<dbReference type="PANTHER" id="PTHR37305:SF1">
    <property type="entry name" value="MEMBRANE PROTEIN"/>
    <property type="match status" value="1"/>
</dbReference>
<dbReference type="EMBL" id="CP069362">
    <property type="protein sequence ID" value="WGS65932.1"/>
    <property type="molecule type" value="Genomic_DNA"/>
</dbReference>
<feature type="transmembrane region" description="Helical" evidence="1">
    <location>
        <begin position="225"/>
        <end position="246"/>
    </location>
</feature>
<accession>A0ABY8PTH5</accession>
<keyword evidence="1" id="KW-1133">Transmembrane helix</keyword>
<dbReference type="PANTHER" id="PTHR37305">
    <property type="entry name" value="INTEGRAL MEMBRANE PROTEIN-RELATED"/>
    <property type="match status" value="1"/>
</dbReference>
<name>A0ABY8PTH5_9BACT</name>
<dbReference type="RefSeq" id="WP_281000837.1">
    <property type="nucleotide sequence ID" value="NZ_CP069362.1"/>
</dbReference>
<organism evidence="2 3">
    <name type="scientific">Marinitoga aeolica</name>
    <dbReference type="NCBI Taxonomy" id="2809031"/>
    <lineage>
        <taxon>Bacteria</taxon>
        <taxon>Thermotogati</taxon>
        <taxon>Thermotogota</taxon>
        <taxon>Thermotogae</taxon>
        <taxon>Petrotogales</taxon>
        <taxon>Petrotogaceae</taxon>
        <taxon>Marinitoga</taxon>
    </lineage>
</organism>
<dbReference type="Proteomes" id="UP001232493">
    <property type="component" value="Chromosome"/>
</dbReference>
<feature type="transmembrane region" description="Helical" evidence="1">
    <location>
        <begin position="155"/>
        <end position="177"/>
    </location>
</feature>
<feature type="transmembrane region" description="Helical" evidence="1">
    <location>
        <begin position="12"/>
        <end position="33"/>
    </location>
</feature>
<protein>
    <submittedName>
        <fullName evidence="2">ABC transporter permease subunit</fullName>
    </submittedName>
</protein>
<sequence length="251" mass="29065">MRKEFLDMKVRAIVIFIITLILFFSIAPFQNILLGVLEKNKAVIETYANKFGLNSMISQLHDWNFYIFTQWFGKNFGQMIPIFAIILAFPLFSREIENGTMEFLLVRKSRDYVFYSKVFSSLIIGFSIIIIGSILPIIYSFFTGKDFLNEYALKYIVHGLITVWFWNNITVFFSIIFNDQVKPILSSAGLLAIITALGFIKPLKWLNTYSYALGEKILSEGKINWIYSESLFVVGGFILLASYYIFKNKEI</sequence>
<evidence type="ECO:0000313" key="3">
    <source>
        <dbReference type="Proteomes" id="UP001232493"/>
    </source>
</evidence>
<evidence type="ECO:0000256" key="1">
    <source>
        <dbReference type="SAM" id="Phobius"/>
    </source>
</evidence>
<feature type="transmembrane region" description="Helical" evidence="1">
    <location>
        <begin position="76"/>
        <end position="93"/>
    </location>
</feature>
<keyword evidence="1" id="KW-0472">Membrane</keyword>
<feature type="transmembrane region" description="Helical" evidence="1">
    <location>
        <begin position="114"/>
        <end position="135"/>
    </location>
</feature>
<feature type="transmembrane region" description="Helical" evidence="1">
    <location>
        <begin position="184"/>
        <end position="205"/>
    </location>
</feature>
<reference evidence="2 3" key="1">
    <citation type="submission" date="2021-02" db="EMBL/GenBank/DDBJ databases">
        <title>Characterization of Marinitoga sp. nov. str. BP5-C20A.</title>
        <authorList>
            <person name="Erauso G."/>
            <person name="Postec A."/>
        </authorList>
    </citation>
    <scope>NUCLEOTIDE SEQUENCE [LARGE SCALE GENOMIC DNA]</scope>
    <source>
        <strain evidence="2 3">BP5-C20A</strain>
    </source>
</reference>